<dbReference type="GO" id="GO:0016491">
    <property type="term" value="F:oxidoreductase activity"/>
    <property type="evidence" value="ECO:0007669"/>
    <property type="project" value="UniProtKB-KW"/>
</dbReference>
<evidence type="ECO:0000313" key="4">
    <source>
        <dbReference type="EMBL" id="KKW42365.1"/>
    </source>
</evidence>
<protein>
    <submittedName>
        <fullName evidence="4">Oxidoreductase domain protein</fullName>
    </submittedName>
</protein>
<accession>A0A0G1YGM6</accession>
<dbReference type="Pfam" id="PF22725">
    <property type="entry name" value="GFO_IDH_MocA_C3"/>
    <property type="match status" value="1"/>
</dbReference>
<comment type="caution">
    <text evidence="4">The sequence shown here is derived from an EMBL/GenBank/DDBJ whole genome shotgun (WGS) entry which is preliminary data.</text>
</comment>
<keyword evidence="1" id="KW-0560">Oxidoreductase</keyword>
<evidence type="ECO:0000313" key="5">
    <source>
        <dbReference type="Proteomes" id="UP000033870"/>
    </source>
</evidence>
<dbReference type="EMBL" id="LCRX01000007">
    <property type="protein sequence ID" value="KKW42365.1"/>
    <property type="molecule type" value="Genomic_DNA"/>
</dbReference>
<proteinExistence type="predicted"/>
<feature type="domain" description="GFO/IDH/MocA-like oxidoreductase" evidence="3">
    <location>
        <begin position="134"/>
        <end position="252"/>
    </location>
</feature>
<dbReference type="InterPro" id="IPR000683">
    <property type="entry name" value="Gfo/Idh/MocA-like_OxRdtase_N"/>
</dbReference>
<dbReference type="STRING" id="1619044.UY92_C0007G0004"/>
<dbReference type="GO" id="GO:0000166">
    <property type="term" value="F:nucleotide binding"/>
    <property type="evidence" value="ECO:0007669"/>
    <property type="project" value="InterPro"/>
</dbReference>
<reference evidence="4 5" key="1">
    <citation type="journal article" date="2015" name="Nature">
        <title>rRNA introns, odd ribosomes, and small enigmatic genomes across a large radiation of phyla.</title>
        <authorList>
            <person name="Brown C.T."/>
            <person name="Hug L.A."/>
            <person name="Thomas B.C."/>
            <person name="Sharon I."/>
            <person name="Castelle C.J."/>
            <person name="Singh A."/>
            <person name="Wilkins M.J."/>
            <person name="Williams K.H."/>
            <person name="Banfield J.F."/>
        </authorList>
    </citation>
    <scope>NUCLEOTIDE SEQUENCE [LARGE SCALE GENOMIC DNA]</scope>
</reference>
<dbReference type="Proteomes" id="UP000033870">
    <property type="component" value="Unassembled WGS sequence"/>
</dbReference>
<feature type="domain" description="Gfo/Idh/MocA-like oxidoreductase N-terminal" evidence="2">
    <location>
        <begin position="6"/>
        <end position="124"/>
    </location>
</feature>
<evidence type="ECO:0000259" key="3">
    <source>
        <dbReference type="Pfam" id="PF22725"/>
    </source>
</evidence>
<organism evidence="4 5">
    <name type="scientific">Candidatus Magasanikbacteria bacterium GW2011_GWA2_56_11</name>
    <dbReference type="NCBI Taxonomy" id="1619044"/>
    <lineage>
        <taxon>Bacteria</taxon>
        <taxon>Candidatus Magasanikiibacteriota</taxon>
    </lineage>
</organism>
<evidence type="ECO:0000259" key="2">
    <source>
        <dbReference type="Pfam" id="PF01408"/>
    </source>
</evidence>
<sequence length="333" mass="36750">MPGKLKLALIGAGGIGARWLEAIAQVPLARLTLAVDTDLNRARAAAARFPGCQALADWRAAVRAPDLQAVLIATPHNLLSPITMGALCAGKHVLAEKPGAVRPLDIRRAVRLAERRKLVYMVGFNHRFHPGFILARRLWQAGRIGEIQFIRARYGFGGRPGMEKEWRLDPAVSGGGELIDQGIHMIDMVRSFLGDCREVAGFAEALYWPSPADDNAFVLMKNQSGRIGSIHVSWSNWDPIHQFEIYGTKGYIKVEGLGRKYGGTEAVVVGLKQRDPRLAPRERRYVCNPDANLSLSRELKEFMSAVRQGRAPVPNGADAYQALTIVKKIYGRR</sequence>
<dbReference type="Gene3D" id="3.30.360.10">
    <property type="entry name" value="Dihydrodipicolinate Reductase, domain 2"/>
    <property type="match status" value="1"/>
</dbReference>
<dbReference type="InterPro" id="IPR036291">
    <property type="entry name" value="NAD(P)-bd_dom_sf"/>
</dbReference>
<dbReference type="SUPFAM" id="SSF55347">
    <property type="entry name" value="Glyceraldehyde-3-phosphate dehydrogenase-like, C-terminal domain"/>
    <property type="match status" value="1"/>
</dbReference>
<dbReference type="AlphaFoldDB" id="A0A0G1YGM6"/>
<dbReference type="InterPro" id="IPR050463">
    <property type="entry name" value="Gfo/Idh/MocA_oxidrdct_glycsds"/>
</dbReference>
<dbReference type="Gene3D" id="3.40.50.720">
    <property type="entry name" value="NAD(P)-binding Rossmann-like Domain"/>
    <property type="match status" value="1"/>
</dbReference>
<dbReference type="PANTHER" id="PTHR43818:SF11">
    <property type="entry name" value="BCDNA.GH03377"/>
    <property type="match status" value="1"/>
</dbReference>
<dbReference type="PANTHER" id="PTHR43818">
    <property type="entry name" value="BCDNA.GH03377"/>
    <property type="match status" value="1"/>
</dbReference>
<gene>
    <name evidence="4" type="ORF">UY92_C0007G0004</name>
</gene>
<dbReference type="InterPro" id="IPR055170">
    <property type="entry name" value="GFO_IDH_MocA-like_dom"/>
</dbReference>
<name>A0A0G1YGM6_9BACT</name>
<dbReference type="Pfam" id="PF01408">
    <property type="entry name" value="GFO_IDH_MocA"/>
    <property type="match status" value="1"/>
</dbReference>
<evidence type="ECO:0000256" key="1">
    <source>
        <dbReference type="ARBA" id="ARBA00023002"/>
    </source>
</evidence>
<dbReference type="SUPFAM" id="SSF51735">
    <property type="entry name" value="NAD(P)-binding Rossmann-fold domains"/>
    <property type="match status" value="1"/>
</dbReference>